<evidence type="ECO:0000313" key="2">
    <source>
        <dbReference type="Proteomes" id="UP000886742"/>
    </source>
</evidence>
<sequence>MKRLLVLLIGILGTSSAYSISIVRPPSVCQEYYRDYTSCNSGYFYLVDGTVLPRRSYCSKCPDSGITVVATGEPLAVSSAGGTSTRASCYIGVSKGMKYADETGEFEYDLSSAASVLCYYE</sequence>
<accession>A0A9D1FHF8</accession>
<protein>
    <submittedName>
        <fullName evidence="1">Uncharacterized protein</fullName>
    </submittedName>
</protein>
<name>A0A9D1FHF8_9PROT</name>
<reference evidence="1" key="2">
    <citation type="journal article" date="2021" name="PeerJ">
        <title>Extensive microbial diversity within the chicken gut microbiome revealed by metagenomics and culture.</title>
        <authorList>
            <person name="Gilroy R."/>
            <person name="Ravi A."/>
            <person name="Getino M."/>
            <person name="Pursley I."/>
            <person name="Horton D.L."/>
            <person name="Alikhan N.F."/>
            <person name="Baker D."/>
            <person name="Gharbi K."/>
            <person name="Hall N."/>
            <person name="Watson M."/>
            <person name="Adriaenssens E.M."/>
            <person name="Foster-Nyarko E."/>
            <person name="Jarju S."/>
            <person name="Secka A."/>
            <person name="Antonio M."/>
            <person name="Oren A."/>
            <person name="Chaudhuri R.R."/>
            <person name="La Ragione R."/>
            <person name="Hildebrand F."/>
            <person name="Pallen M.J."/>
        </authorList>
    </citation>
    <scope>NUCLEOTIDE SEQUENCE</scope>
    <source>
        <strain evidence="1">ChiGjej3B3-5194</strain>
    </source>
</reference>
<dbReference type="EMBL" id="DVJI01000013">
    <property type="protein sequence ID" value="HIS71178.1"/>
    <property type="molecule type" value="Genomic_DNA"/>
</dbReference>
<dbReference type="AlphaFoldDB" id="A0A9D1FHF8"/>
<dbReference type="Proteomes" id="UP000886742">
    <property type="component" value="Unassembled WGS sequence"/>
</dbReference>
<comment type="caution">
    <text evidence="1">The sequence shown here is derived from an EMBL/GenBank/DDBJ whole genome shotgun (WGS) entry which is preliminary data.</text>
</comment>
<reference evidence="1" key="1">
    <citation type="submission" date="2020-10" db="EMBL/GenBank/DDBJ databases">
        <authorList>
            <person name="Gilroy R."/>
        </authorList>
    </citation>
    <scope>NUCLEOTIDE SEQUENCE</scope>
    <source>
        <strain evidence="1">ChiGjej3B3-5194</strain>
    </source>
</reference>
<organism evidence="1 2">
    <name type="scientific">Candidatus Enterousia intestinigallinarum</name>
    <dbReference type="NCBI Taxonomy" id="2840790"/>
    <lineage>
        <taxon>Bacteria</taxon>
        <taxon>Pseudomonadati</taxon>
        <taxon>Pseudomonadota</taxon>
        <taxon>Alphaproteobacteria</taxon>
        <taxon>Candidatus Enterousia</taxon>
    </lineage>
</organism>
<gene>
    <name evidence="1" type="ORF">IAD02_04320</name>
</gene>
<proteinExistence type="predicted"/>
<evidence type="ECO:0000313" key="1">
    <source>
        <dbReference type="EMBL" id="HIS71178.1"/>
    </source>
</evidence>